<dbReference type="GO" id="GO:0051539">
    <property type="term" value="F:4 iron, 4 sulfur cluster binding"/>
    <property type="evidence" value="ECO:0007669"/>
    <property type="project" value="UniProtKB-KW"/>
</dbReference>
<dbReference type="OrthoDB" id="9786737at2"/>
<evidence type="ECO:0000259" key="7">
    <source>
        <dbReference type="Pfam" id="PF01058"/>
    </source>
</evidence>
<keyword evidence="3" id="KW-0004">4Fe-4S</keyword>
<organism evidence="8 9">
    <name type="scientific">Cryobacterium cheniae</name>
    <dbReference type="NCBI Taxonomy" id="1259262"/>
    <lineage>
        <taxon>Bacteria</taxon>
        <taxon>Bacillati</taxon>
        <taxon>Actinomycetota</taxon>
        <taxon>Actinomycetes</taxon>
        <taxon>Micrococcales</taxon>
        <taxon>Microbacteriaceae</taxon>
        <taxon>Cryobacterium</taxon>
    </lineage>
</organism>
<dbReference type="RefSeq" id="WP_134371120.1">
    <property type="nucleotide sequence ID" value="NZ_SOGN01000063.1"/>
</dbReference>
<evidence type="ECO:0000256" key="6">
    <source>
        <dbReference type="ARBA" id="ARBA00023014"/>
    </source>
</evidence>
<dbReference type="SUPFAM" id="SSF56770">
    <property type="entry name" value="HydA/Nqo6-like"/>
    <property type="match status" value="1"/>
</dbReference>
<dbReference type="AlphaFoldDB" id="A0A4V3IHJ4"/>
<proteinExistence type="inferred from homology"/>
<keyword evidence="9" id="KW-1185">Reference proteome</keyword>
<comment type="cofactor">
    <cofactor evidence="1">
        <name>[4Fe-4S] cluster</name>
        <dbReference type="ChEBI" id="CHEBI:49883"/>
    </cofactor>
</comment>
<dbReference type="Pfam" id="PF01058">
    <property type="entry name" value="Oxidored_q6"/>
    <property type="match status" value="1"/>
</dbReference>
<dbReference type="PANTHER" id="PTHR42989">
    <property type="entry name" value="HYDROGENASE-4 COMPONENT I"/>
    <property type="match status" value="1"/>
</dbReference>
<evidence type="ECO:0000256" key="1">
    <source>
        <dbReference type="ARBA" id="ARBA00001966"/>
    </source>
</evidence>
<sequence length="161" mass="16818">MSVKRLTNLIRTSGRIAEPAPPAPALLPGAEVFGGSVQVRFINAGSCNDCAMEVQSAFGPVYDVERYGIRLVASPRHADVLVITGAVTRNLIEPLRRTIDATPTPRFVIAVGDCAITGGVFAGGYGVAGPVSDFVHVDLSVPGNPPEPAVIVAALRRMTGR</sequence>
<evidence type="ECO:0000256" key="4">
    <source>
        <dbReference type="ARBA" id="ARBA00022723"/>
    </source>
</evidence>
<dbReference type="InterPro" id="IPR006137">
    <property type="entry name" value="NADH_UbQ_OxRdtase-like_20kDa"/>
</dbReference>
<name>A0A4V3IHJ4_9MICO</name>
<dbReference type="GO" id="GO:0046872">
    <property type="term" value="F:metal ion binding"/>
    <property type="evidence" value="ECO:0007669"/>
    <property type="project" value="UniProtKB-KW"/>
</dbReference>
<dbReference type="Gene3D" id="3.40.50.12280">
    <property type="match status" value="1"/>
</dbReference>
<keyword evidence="4" id="KW-0479">Metal-binding</keyword>
<dbReference type="InterPro" id="IPR052375">
    <property type="entry name" value="Complex_I_20kDa-like"/>
</dbReference>
<dbReference type="PANTHER" id="PTHR42989:SF1">
    <property type="entry name" value="FORMATE HYDROGENLYASE SUBUNIT 7-RELATED"/>
    <property type="match status" value="1"/>
</dbReference>
<evidence type="ECO:0000313" key="8">
    <source>
        <dbReference type="EMBL" id="TFC76966.1"/>
    </source>
</evidence>
<keyword evidence="6" id="KW-0411">Iron-sulfur</keyword>
<keyword evidence="5" id="KW-0408">Iron</keyword>
<dbReference type="EMBL" id="SOGN01000063">
    <property type="protein sequence ID" value="TFC76966.1"/>
    <property type="molecule type" value="Genomic_DNA"/>
</dbReference>
<evidence type="ECO:0000256" key="5">
    <source>
        <dbReference type="ARBA" id="ARBA00023004"/>
    </source>
</evidence>
<gene>
    <name evidence="8" type="ORF">E3T23_14025</name>
</gene>
<accession>A0A4V3IHJ4</accession>
<comment type="caution">
    <text evidence="8">The sequence shown here is derived from an EMBL/GenBank/DDBJ whole genome shotgun (WGS) entry which is preliminary data.</text>
</comment>
<dbReference type="Proteomes" id="UP000298433">
    <property type="component" value="Unassembled WGS sequence"/>
</dbReference>
<evidence type="ECO:0000256" key="2">
    <source>
        <dbReference type="ARBA" id="ARBA00009173"/>
    </source>
</evidence>
<protein>
    <submittedName>
        <fullName evidence="8">Oxidoreductase</fullName>
    </submittedName>
</protein>
<feature type="domain" description="NADH:ubiquinone oxidoreductase-like 20kDa subunit" evidence="7">
    <location>
        <begin position="47"/>
        <end position="156"/>
    </location>
</feature>
<evidence type="ECO:0000313" key="9">
    <source>
        <dbReference type="Proteomes" id="UP000298433"/>
    </source>
</evidence>
<evidence type="ECO:0000256" key="3">
    <source>
        <dbReference type="ARBA" id="ARBA00022485"/>
    </source>
</evidence>
<comment type="similarity">
    <text evidence="2">Belongs to the complex I 20 kDa subunit family.</text>
</comment>
<reference evidence="8 9" key="1">
    <citation type="submission" date="2019-03" db="EMBL/GenBank/DDBJ databases">
        <title>Genomics of glacier-inhabiting Cryobacterium strains.</title>
        <authorList>
            <person name="Liu Q."/>
            <person name="Xin Y.-H."/>
        </authorList>
    </citation>
    <scope>NUCLEOTIDE SEQUENCE [LARGE SCALE GENOMIC DNA]</scope>
    <source>
        <strain evidence="8 9">TMT2-48-2</strain>
    </source>
</reference>